<name>A0A212JM31_9BACT</name>
<protein>
    <submittedName>
        <fullName evidence="2">Uncharacterized protein</fullName>
    </submittedName>
</protein>
<reference evidence="2" key="1">
    <citation type="submission" date="2016-04" db="EMBL/GenBank/DDBJ databases">
        <authorList>
            <person name="Evans L.H."/>
            <person name="Alamgir A."/>
            <person name="Owens N."/>
            <person name="Weber N.D."/>
            <person name="Virtaneva K."/>
            <person name="Barbian K."/>
            <person name="Babar A."/>
            <person name="Rosenke K."/>
        </authorList>
    </citation>
    <scope>NUCLEOTIDE SEQUENCE</scope>
    <source>
        <strain evidence="2">86-2</strain>
    </source>
</reference>
<keyword evidence="1" id="KW-0472">Membrane</keyword>
<keyword evidence="1" id="KW-1133">Transmembrane helix</keyword>
<proteinExistence type="predicted"/>
<evidence type="ECO:0000256" key="1">
    <source>
        <dbReference type="SAM" id="Phobius"/>
    </source>
</evidence>
<feature type="transmembrane region" description="Helical" evidence="1">
    <location>
        <begin position="47"/>
        <end position="68"/>
    </location>
</feature>
<feature type="transmembrane region" description="Helical" evidence="1">
    <location>
        <begin position="17"/>
        <end position="35"/>
    </location>
</feature>
<dbReference type="EMBL" id="FLUL01000001">
    <property type="protein sequence ID" value="SBW00365.1"/>
    <property type="molecule type" value="Genomic_DNA"/>
</dbReference>
<accession>A0A212JM31</accession>
<dbReference type="AlphaFoldDB" id="A0A212JM31"/>
<evidence type="ECO:0000313" key="2">
    <source>
        <dbReference type="EMBL" id="SBW00365.1"/>
    </source>
</evidence>
<sequence length="151" mass="16745">MNELIIDYNTLSSTKKTINIITGIYLTGFALYFCITEGIAGRYGILFFSALIAFILAAILLLSNTLWVSGAILSIDNNTVKTNISGQSKSPIDWTNVSSLNIGISYITFSLNGGQKQRKIDLVTLKYDDVKTVKSKLVEICEYKNIPYQND</sequence>
<gene>
    <name evidence="2" type="ORF">KL86DYS2_11836</name>
</gene>
<organism evidence="2">
    <name type="scientific">uncultured Dysgonomonas sp</name>
    <dbReference type="NCBI Taxonomy" id="206096"/>
    <lineage>
        <taxon>Bacteria</taxon>
        <taxon>Pseudomonadati</taxon>
        <taxon>Bacteroidota</taxon>
        <taxon>Bacteroidia</taxon>
        <taxon>Bacteroidales</taxon>
        <taxon>Dysgonomonadaceae</taxon>
        <taxon>Dysgonomonas</taxon>
        <taxon>environmental samples</taxon>
    </lineage>
</organism>
<keyword evidence="1" id="KW-0812">Transmembrane</keyword>
<dbReference type="RefSeq" id="WP_296949319.1">
    <property type="nucleotide sequence ID" value="NZ_LT599021.1"/>
</dbReference>